<dbReference type="SUPFAM" id="SSF48452">
    <property type="entry name" value="TPR-like"/>
    <property type="match status" value="1"/>
</dbReference>
<dbReference type="InterPro" id="IPR027417">
    <property type="entry name" value="P-loop_NTPase"/>
</dbReference>
<dbReference type="EMBL" id="ML737177">
    <property type="protein sequence ID" value="KAE8337637.1"/>
    <property type="molecule type" value="Genomic_DNA"/>
</dbReference>
<dbReference type="SUPFAM" id="SSF52540">
    <property type="entry name" value="P-loop containing nucleoside triphosphate hydrolases"/>
    <property type="match status" value="1"/>
</dbReference>
<accession>A0A5N6XWW1</accession>
<protein>
    <submittedName>
        <fullName evidence="3">Uncharacterized protein</fullName>
    </submittedName>
</protein>
<dbReference type="Gene3D" id="3.40.50.1820">
    <property type="entry name" value="alpha/beta hydrolase"/>
    <property type="match status" value="1"/>
</dbReference>
<dbReference type="InterPro" id="IPR007111">
    <property type="entry name" value="NACHT_NTPase"/>
</dbReference>
<dbReference type="InterPro" id="IPR053137">
    <property type="entry name" value="NLR-like"/>
</dbReference>
<evidence type="ECO:0000313" key="3">
    <source>
        <dbReference type="EMBL" id="KAE8337637.1"/>
    </source>
</evidence>
<dbReference type="InterPro" id="IPR029058">
    <property type="entry name" value="AB_hydrolase_fold"/>
</dbReference>
<sequence>MSRNFLRTLVPGNEPNIDVVAVHGLNPKNKVNHAERTWESNGKLWLRDFLPNQLPRARIMLFGYNSNVSIESSSAGVREQARNLLIQLGLERKTCEYRPILFIAHSLGGIVVKESLVQARLGISYETIGASTIGIAFFGTPHQGSRLAPIGDVFAKIVRAILRHPRNTFMNALKSDDLYAREISSNFQQLLGKYRYLNFCETLPLKNFGLIVEMRSATLGLPDSRETVVALDADHESICRFASEDDDDYRRVSSLIVELAASVTEPSLRSFGTSGSTYVAEKANANFFILPYSRNPGFVGRGPILESLGVCLASFGLLHNRIALYGLGGVGKSHIAIEFAYRFTTEHPEASVFWVHASSIDRFKQGYCDILDACGVLPEVDNRDSDRPMRVREWLEKQHHKWLLIIDNADEASLLTSEGNIKGGKLGTATQAHKHLSILDYLPDCPHGSIIITTRDRVAGVRFTKSCAHNLIEVVSMTEAESASLIKSTATEQCPEDFEVDELAEILENLPLAIVQAMSFIQENALTVGEYIELYNDSDDTRMDLLCEPFETLGRDTEVPNALATTLMVSINHIKERDTKAIGVLSLLAFFDHYHIPKSLLQKQLKKALDLVKTLGTLKAFSLITPSRDKDSFSLHRLVQLVIRKWLIIEDDFEEKAIQAMDILAEAFPDANFENWSICGAYLPHAQSTLRFIPELHGEDLKKRRLYLQEGIAYYLWSQGRCNEAEELDILILEEKKQCFGRDHPETLESMASLASTYQNQGRWSEAEALDMYIVETRKKLLGPRHNLTLTSMANLASAYEYLGRLQEAETLRVEVLEERKSNFGEEHDSTIDAMASLGALYLDLGEIKSAEVLIRRSWSWRRKNYGSAHQVTWLSAGTMAQLYRAQGEFQKAEDLSIETIRTIESSLGPNHSLCLQSKSNLAGIYTEIGEWDKAEGLLIQVLEAGKQESAPYDMLARKHRLATIYWNKGLVRESETLERELFKESIQKLGQRHPLTLKCKYSVAMILKRHGREAEAIQLLVETTNDEEQVLGPFNENTLTSIGTLSEWCGADKAISMLLEAQEAWDKYSHVTAAWESIVNLLQQMELG</sequence>
<reference evidence="3" key="1">
    <citation type="submission" date="2019-04" db="EMBL/GenBank/DDBJ databases">
        <title>Friends and foes A comparative genomics study of 23 Aspergillus species from section Flavi.</title>
        <authorList>
            <consortium name="DOE Joint Genome Institute"/>
            <person name="Kjaerbolling I."/>
            <person name="Vesth T."/>
            <person name="Frisvad J.C."/>
            <person name="Nybo J.L."/>
            <person name="Theobald S."/>
            <person name="Kildgaard S."/>
            <person name="Isbrandt T."/>
            <person name="Kuo A."/>
            <person name="Sato A."/>
            <person name="Lyhne E.K."/>
            <person name="Kogle M.E."/>
            <person name="Wiebenga A."/>
            <person name="Kun R.S."/>
            <person name="Lubbers R.J."/>
            <person name="Makela M.R."/>
            <person name="Barry K."/>
            <person name="Chovatia M."/>
            <person name="Clum A."/>
            <person name="Daum C."/>
            <person name="Haridas S."/>
            <person name="He G."/>
            <person name="LaButti K."/>
            <person name="Lipzen A."/>
            <person name="Mondo S."/>
            <person name="Riley R."/>
            <person name="Salamov A."/>
            <person name="Simmons B.A."/>
            <person name="Magnuson J.K."/>
            <person name="Henrissat B."/>
            <person name="Mortensen U.H."/>
            <person name="Larsen T.O."/>
            <person name="Devries R.P."/>
            <person name="Grigoriev I.V."/>
            <person name="Machida M."/>
            <person name="Baker S.E."/>
            <person name="Andersen M.R."/>
        </authorList>
    </citation>
    <scope>NUCLEOTIDE SEQUENCE</scope>
    <source>
        <strain evidence="3">CBS 117612</strain>
    </source>
</reference>
<dbReference type="PANTHER" id="PTHR46082">
    <property type="entry name" value="ATP/GTP-BINDING PROTEIN-RELATED"/>
    <property type="match status" value="1"/>
</dbReference>
<dbReference type="Gene3D" id="1.25.40.10">
    <property type="entry name" value="Tetratricopeptide repeat domain"/>
    <property type="match status" value="3"/>
</dbReference>
<evidence type="ECO:0000259" key="2">
    <source>
        <dbReference type="Pfam" id="PF25000"/>
    </source>
</evidence>
<dbReference type="Pfam" id="PF13424">
    <property type="entry name" value="TPR_12"/>
    <property type="match status" value="2"/>
</dbReference>
<proteinExistence type="predicted"/>
<gene>
    <name evidence="3" type="ORF">BDV24DRAFT_139631</name>
</gene>
<dbReference type="Pfam" id="PF05729">
    <property type="entry name" value="NACHT"/>
    <property type="match status" value="1"/>
</dbReference>
<dbReference type="Gene3D" id="3.40.50.300">
    <property type="entry name" value="P-loop containing nucleotide triphosphate hydrolases"/>
    <property type="match status" value="1"/>
</dbReference>
<name>A0A5N6XWW1_9EURO</name>
<organism evidence="3">
    <name type="scientific">Aspergillus arachidicola</name>
    <dbReference type="NCBI Taxonomy" id="656916"/>
    <lineage>
        <taxon>Eukaryota</taxon>
        <taxon>Fungi</taxon>
        <taxon>Dikarya</taxon>
        <taxon>Ascomycota</taxon>
        <taxon>Pezizomycotina</taxon>
        <taxon>Eurotiomycetes</taxon>
        <taxon>Eurotiomycetidae</taxon>
        <taxon>Eurotiales</taxon>
        <taxon>Aspergillaceae</taxon>
        <taxon>Aspergillus</taxon>
        <taxon>Aspergillus subgen. Circumdati</taxon>
    </lineage>
</organism>
<feature type="domain" description="NACHT" evidence="1">
    <location>
        <begin position="321"/>
        <end position="487"/>
    </location>
</feature>
<dbReference type="InterPro" id="IPR011990">
    <property type="entry name" value="TPR-like_helical_dom_sf"/>
</dbReference>
<dbReference type="SUPFAM" id="SSF53474">
    <property type="entry name" value="alpha/beta-Hydrolases"/>
    <property type="match status" value="1"/>
</dbReference>
<dbReference type="AlphaFoldDB" id="A0A5N6XWW1"/>
<dbReference type="Proteomes" id="UP000325558">
    <property type="component" value="Unassembled WGS sequence"/>
</dbReference>
<dbReference type="Pfam" id="PF13374">
    <property type="entry name" value="TPR_10"/>
    <property type="match status" value="2"/>
</dbReference>
<feature type="domain" description="DUF7779" evidence="2">
    <location>
        <begin position="578"/>
        <end position="645"/>
    </location>
</feature>
<dbReference type="OrthoDB" id="5986190at2759"/>
<dbReference type="PANTHER" id="PTHR46082:SF10">
    <property type="entry name" value="NB-ARC DOMAIN-CONTAINING PROTEIN"/>
    <property type="match status" value="1"/>
</dbReference>
<dbReference type="Pfam" id="PF25000">
    <property type="entry name" value="DUF7779"/>
    <property type="match status" value="1"/>
</dbReference>
<dbReference type="InterPro" id="IPR056681">
    <property type="entry name" value="DUF7779"/>
</dbReference>
<evidence type="ECO:0000259" key="1">
    <source>
        <dbReference type="Pfam" id="PF05729"/>
    </source>
</evidence>